<dbReference type="Proteomes" id="UP001286313">
    <property type="component" value="Unassembled WGS sequence"/>
</dbReference>
<proteinExistence type="predicted"/>
<sequence>MVHVLNEAFEGEGEETRRRWGGVGVSVFKYLLWNKKVLRLSVVRQSCTHQHNHHYTSPPPPPPPTTTVITSNTLHHTHLTTTTVITSNTLHHTNITTPPDSIGHTTHHTQPIHYTQNSTLPHTMLPTHSTLPHYTRPHFTLPPSTLPHSTLPPSTLHQIHPPVPHCPAQEDANHSLCPRMREKTRSVENLVKSQRAEMAQPRHTRRRRINTTEGNTMHALPLPRCSSFLVFLISCGKTLPAICTILSVPYC</sequence>
<protein>
    <submittedName>
        <fullName evidence="1">Uncharacterized protein</fullName>
    </submittedName>
</protein>
<gene>
    <name evidence="1" type="ORF">Pcinc_035484</name>
</gene>
<accession>A0AAE1EPV1</accession>
<organism evidence="1 2">
    <name type="scientific">Petrolisthes cinctipes</name>
    <name type="common">Flat porcelain crab</name>
    <dbReference type="NCBI Taxonomy" id="88211"/>
    <lineage>
        <taxon>Eukaryota</taxon>
        <taxon>Metazoa</taxon>
        <taxon>Ecdysozoa</taxon>
        <taxon>Arthropoda</taxon>
        <taxon>Crustacea</taxon>
        <taxon>Multicrustacea</taxon>
        <taxon>Malacostraca</taxon>
        <taxon>Eumalacostraca</taxon>
        <taxon>Eucarida</taxon>
        <taxon>Decapoda</taxon>
        <taxon>Pleocyemata</taxon>
        <taxon>Anomura</taxon>
        <taxon>Galatheoidea</taxon>
        <taxon>Porcellanidae</taxon>
        <taxon>Petrolisthes</taxon>
    </lineage>
</organism>
<name>A0AAE1EPV1_PETCI</name>
<evidence type="ECO:0000313" key="1">
    <source>
        <dbReference type="EMBL" id="KAK3858326.1"/>
    </source>
</evidence>
<reference evidence="1" key="1">
    <citation type="submission" date="2023-10" db="EMBL/GenBank/DDBJ databases">
        <title>Genome assemblies of two species of porcelain crab, Petrolisthes cinctipes and Petrolisthes manimaculis (Anomura: Porcellanidae).</title>
        <authorList>
            <person name="Angst P."/>
        </authorList>
    </citation>
    <scope>NUCLEOTIDE SEQUENCE</scope>
    <source>
        <strain evidence="1">PB745_01</strain>
        <tissue evidence="1">Gill</tissue>
    </source>
</reference>
<dbReference type="AlphaFoldDB" id="A0AAE1EPV1"/>
<keyword evidence="2" id="KW-1185">Reference proteome</keyword>
<evidence type="ECO:0000313" key="2">
    <source>
        <dbReference type="Proteomes" id="UP001286313"/>
    </source>
</evidence>
<comment type="caution">
    <text evidence="1">The sequence shown here is derived from an EMBL/GenBank/DDBJ whole genome shotgun (WGS) entry which is preliminary data.</text>
</comment>
<dbReference type="EMBL" id="JAWQEG010005347">
    <property type="protein sequence ID" value="KAK3858326.1"/>
    <property type="molecule type" value="Genomic_DNA"/>
</dbReference>